<gene>
    <name evidence="4" type="ORF">LX66_2555</name>
</gene>
<dbReference type="GO" id="GO:0003677">
    <property type="term" value="F:DNA binding"/>
    <property type="evidence" value="ECO:0007669"/>
    <property type="project" value="InterPro"/>
</dbReference>
<dbReference type="AlphaFoldDB" id="A0A562T637"/>
<evidence type="ECO:0000259" key="3">
    <source>
        <dbReference type="PROSITE" id="PS50930"/>
    </source>
</evidence>
<dbReference type="InterPro" id="IPR011006">
    <property type="entry name" value="CheY-like_superfamily"/>
</dbReference>
<keyword evidence="5" id="KW-1185">Reference proteome</keyword>
<dbReference type="Pfam" id="PF00072">
    <property type="entry name" value="Response_reg"/>
    <property type="match status" value="1"/>
</dbReference>
<dbReference type="SUPFAM" id="SSF52172">
    <property type="entry name" value="CheY-like"/>
    <property type="match status" value="1"/>
</dbReference>
<dbReference type="RefSeq" id="WP_145713887.1">
    <property type="nucleotide sequence ID" value="NZ_BAAAFY010000001.1"/>
</dbReference>
<comment type="caution">
    <text evidence="4">The sequence shown here is derived from an EMBL/GenBank/DDBJ whole genome shotgun (WGS) entry which is preliminary data.</text>
</comment>
<dbReference type="PANTHER" id="PTHR37299:SF1">
    <property type="entry name" value="STAGE 0 SPORULATION PROTEIN A HOMOLOG"/>
    <property type="match status" value="1"/>
</dbReference>
<evidence type="ECO:0000259" key="2">
    <source>
        <dbReference type="PROSITE" id="PS50110"/>
    </source>
</evidence>
<accession>A0A562T637</accession>
<organism evidence="4 5">
    <name type="scientific">Chitinophaga japonensis</name>
    <name type="common">Flexibacter japonensis</name>
    <dbReference type="NCBI Taxonomy" id="104662"/>
    <lineage>
        <taxon>Bacteria</taxon>
        <taxon>Pseudomonadati</taxon>
        <taxon>Bacteroidota</taxon>
        <taxon>Chitinophagia</taxon>
        <taxon>Chitinophagales</taxon>
        <taxon>Chitinophagaceae</taxon>
        <taxon>Chitinophaga</taxon>
    </lineage>
</organism>
<dbReference type="Gene3D" id="2.40.50.1020">
    <property type="entry name" value="LytTr DNA-binding domain"/>
    <property type="match status" value="1"/>
</dbReference>
<protein>
    <submittedName>
        <fullName evidence="4">LytTR family two component transcriptional regulator</fullName>
    </submittedName>
</protein>
<dbReference type="Proteomes" id="UP000316778">
    <property type="component" value="Unassembled WGS sequence"/>
</dbReference>
<feature type="modified residue" description="4-aspartylphosphate" evidence="1">
    <location>
        <position position="55"/>
    </location>
</feature>
<dbReference type="InterPro" id="IPR001789">
    <property type="entry name" value="Sig_transdc_resp-reg_receiver"/>
</dbReference>
<feature type="domain" description="HTH LytTR-type" evidence="3">
    <location>
        <begin position="147"/>
        <end position="255"/>
    </location>
</feature>
<feature type="domain" description="Response regulatory" evidence="2">
    <location>
        <begin position="2"/>
        <end position="115"/>
    </location>
</feature>
<dbReference type="SMART" id="SM00850">
    <property type="entry name" value="LytTR"/>
    <property type="match status" value="1"/>
</dbReference>
<proteinExistence type="predicted"/>
<dbReference type="OrthoDB" id="2168082at2"/>
<dbReference type="InterPro" id="IPR007492">
    <property type="entry name" value="LytTR_DNA-bd_dom"/>
</dbReference>
<keyword evidence="1" id="KW-0597">Phosphoprotein</keyword>
<dbReference type="Pfam" id="PF04397">
    <property type="entry name" value="LytTR"/>
    <property type="match status" value="1"/>
</dbReference>
<dbReference type="SMART" id="SM00448">
    <property type="entry name" value="REC"/>
    <property type="match status" value="1"/>
</dbReference>
<reference evidence="4 5" key="1">
    <citation type="journal article" date="2013" name="Stand. Genomic Sci.">
        <title>Genomic Encyclopedia of Type Strains, Phase I: The one thousand microbial genomes (KMG-I) project.</title>
        <authorList>
            <person name="Kyrpides N.C."/>
            <person name="Woyke T."/>
            <person name="Eisen J.A."/>
            <person name="Garrity G."/>
            <person name="Lilburn T.G."/>
            <person name="Beck B.J."/>
            <person name="Whitman W.B."/>
            <person name="Hugenholtz P."/>
            <person name="Klenk H.P."/>
        </authorList>
    </citation>
    <scope>NUCLEOTIDE SEQUENCE [LARGE SCALE GENOMIC DNA]</scope>
    <source>
        <strain evidence="4 5">DSM 13484</strain>
    </source>
</reference>
<dbReference type="PANTHER" id="PTHR37299">
    <property type="entry name" value="TRANSCRIPTIONAL REGULATOR-RELATED"/>
    <property type="match status" value="1"/>
</dbReference>
<dbReference type="EMBL" id="VLLG01000003">
    <property type="protein sequence ID" value="TWI88470.1"/>
    <property type="molecule type" value="Genomic_DNA"/>
</dbReference>
<dbReference type="PROSITE" id="PS50930">
    <property type="entry name" value="HTH_LYTTR"/>
    <property type="match status" value="1"/>
</dbReference>
<dbReference type="InterPro" id="IPR046947">
    <property type="entry name" value="LytR-like"/>
</dbReference>
<dbReference type="Gene3D" id="3.40.50.2300">
    <property type="match status" value="1"/>
</dbReference>
<evidence type="ECO:0000313" key="5">
    <source>
        <dbReference type="Proteomes" id="UP000316778"/>
    </source>
</evidence>
<dbReference type="GO" id="GO:0000156">
    <property type="term" value="F:phosphorelay response regulator activity"/>
    <property type="evidence" value="ECO:0007669"/>
    <property type="project" value="InterPro"/>
</dbReference>
<dbReference type="PROSITE" id="PS50110">
    <property type="entry name" value="RESPONSE_REGULATORY"/>
    <property type="match status" value="1"/>
</dbReference>
<evidence type="ECO:0000256" key="1">
    <source>
        <dbReference type="PROSITE-ProRule" id="PRU00169"/>
    </source>
</evidence>
<evidence type="ECO:0000313" key="4">
    <source>
        <dbReference type="EMBL" id="TWI88470.1"/>
    </source>
</evidence>
<sequence>MTILIIEDEVKTAKALERLILSVRPDAEIVGVIQSVQTAVKYLSGNPQPALIFMDIQLSDGLCFGIFSAVKVEAPVIFCTAYDEYAIEAFKANGIDYILKPFSQDTLAAAFEKVRRFENYFQAAKPQAPDISVLLQLAGQSGGKKSFLVFSNNKYLTVPTDNIAYFYIRHEATTIVTFDREEYPIQPSLEEVHNQLPPRQFFRINRQYLVNFSAVKEVEHYFARKLLVHLKVPTGDELLIGKDKTTAFLAWLEER</sequence>
<name>A0A562T637_CHIJA</name>